<dbReference type="ESTHER" id="gorb4-d0lag1">
    <property type="family name" value="Duf_1023"/>
</dbReference>
<proteinExistence type="predicted"/>
<dbReference type="STRING" id="526226.Gbro_2022"/>
<organism evidence="2 3">
    <name type="scientific">Gordonia bronchialis (strain ATCC 25592 / DSM 43247 / BCRC 13721 / JCM 3198 / KCTC 3076 / NBRC 16047 / NCTC 10667)</name>
    <name type="common">Rhodococcus bronchialis</name>
    <dbReference type="NCBI Taxonomy" id="526226"/>
    <lineage>
        <taxon>Bacteria</taxon>
        <taxon>Bacillati</taxon>
        <taxon>Actinomycetota</taxon>
        <taxon>Actinomycetes</taxon>
        <taxon>Mycobacteriales</taxon>
        <taxon>Gordoniaceae</taxon>
        <taxon>Gordonia</taxon>
    </lineage>
</organism>
<keyword evidence="3" id="KW-1185">Reference proteome</keyword>
<dbReference type="OrthoDB" id="5170249at2"/>
<evidence type="ECO:0000313" key="2">
    <source>
        <dbReference type="EMBL" id="ACY21274.1"/>
    </source>
</evidence>
<evidence type="ECO:0000313" key="3">
    <source>
        <dbReference type="Proteomes" id="UP000001219"/>
    </source>
</evidence>
<reference evidence="2 3" key="2">
    <citation type="journal article" date="2010" name="Stand. Genomic Sci.">
        <title>Complete genome sequence of Gordonia bronchialis type strain (3410).</title>
        <authorList>
            <person name="Ivanova N."/>
            <person name="Sikorski J."/>
            <person name="Jando M."/>
            <person name="Lapidus A."/>
            <person name="Nolan M."/>
            <person name="Lucas S."/>
            <person name="Del Rio T.G."/>
            <person name="Tice H."/>
            <person name="Copeland A."/>
            <person name="Cheng J.F."/>
            <person name="Chen F."/>
            <person name="Bruce D."/>
            <person name="Goodwin L."/>
            <person name="Pitluck S."/>
            <person name="Mavromatis K."/>
            <person name="Ovchinnikova G."/>
            <person name="Pati A."/>
            <person name="Chen A."/>
            <person name="Palaniappan K."/>
            <person name="Land M."/>
            <person name="Hauser L."/>
            <person name="Chang Y.J."/>
            <person name="Jeffries C.D."/>
            <person name="Chain P."/>
            <person name="Saunders E."/>
            <person name="Han C."/>
            <person name="Detter J.C."/>
            <person name="Brettin T."/>
            <person name="Rohde M."/>
            <person name="Goker M."/>
            <person name="Bristow J."/>
            <person name="Eisen J.A."/>
            <person name="Markowitz V."/>
            <person name="Hugenholtz P."/>
            <person name="Klenk H.P."/>
            <person name="Kyrpides N.C."/>
        </authorList>
    </citation>
    <scope>NUCLEOTIDE SEQUENCE [LARGE SCALE GENOMIC DNA]</scope>
    <source>
        <strain evidence="3">ATCC 25592 / DSM 43247 / BCRC 13721 / JCM 3198 / KCTC 3076 / NBRC 16047 / NCTC 10667</strain>
    </source>
</reference>
<accession>D0LAG1</accession>
<protein>
    <recommendedName>
        <fullName evidence="1">DUF1023 domain-containing protein</fullName>
    </recommendedName>
</protein>
<dbReference type="InterPro" id="IPR010427">
    <property type="entry name" value="DUF1023"/>
</dbReference>
<reference evidence="3" key="1">
    <citation type="submission" date="2009-10" db="EMBL/GenBank/DDBJ databases">
        <title>The complete chromosome of Gordonia bronchialis DSM 43247.</title>
        <authorList>
            <consortium name="US DOE Joint Genome Institute (JGI-PGF)"/>
            <person name="Lucas S."/>
            <person name="Copeland A."/>
            <person name="Lapidus A."/>
            <person name="Glavina del Rio T."/>
            <person name="Dalin E."/>
            <person name="Tice H."/>
            <person name="Bruce D."/>
            <person name="Goodwin L."/>
            <person name="Pitluck S."/>
            <person name="Kyrpides N."/>
            <person name="Mavromatis K."/>
            <person name="Ivanova N."/>
            <person name="Ovchinnikova G."/>
            <person name="Saunders E."/>
            <person name="Brettin T."/>
            <person name="Detter J.C."/>
            <person name="Han C."/>
            <person name="Larimer F."/>
            <person name="Land M."/>
            <person name="Hauser L."/>
            <person name="Markowitz V."/>
            <person name="Cheng J.-F."/>
            <person name="Hugenholtz P."/>
            <person name="Woyke T."/>
            <person name="Wu D."/>
            <person name="Jando M."/>
            <person name="Schneider S."/>
            <person name="Goeker M."/>
            <person name="Klenk H.-P."/>
            <person name="Eisen J.A."/>
        </authorList>
    </citation>
    <scope>NUCLEOTIDE SEQUENCE [LARGE SCALE GENOMIC DNA]</scope>
    <source>
        <strain evidence="3">ATCC 25592 / DSM 43247 / BCRC 13721 / JCM 3198 / KCTC 3076 / NBRC 16047 / NCTC 10667</strain>
    </source>
</reference>
<sequence>MRPTISQLQQWNTDSIGAAAANVGSAAYTLDDCLDTAIRAVQDARYWYGATKRAASLRIGQEQDHAHEVRNVLQQIADAAADAGTDLAYARDHVLNNVFLARFLGFTVSDTGAVTLADGETTSDTEQFAATISAGLDTVATTDDTYGRRISTLVEDLAGMVNGQPDVTLPGGERIDADQAVHMLRNLSPDQRRAVLSRMSADDIRHLIQADPDTMGNLDGVPFEHRITANENNIRNALADEIQAGRGDGARAGHLRAMLEQVDDPYPVPGAIDRQSPRQFIVFHNTGNGRTVEMIGRMGPGIRNATVYVPGKGTTMAGTAPIDGTNRKAGFNLAQQTRGPVFVYVDGDLPQTYPEATQTRFAADTAPRLVGFGHELDVELATHAPGTTRTYIGHSYGGSIVGTAEQLGLKADNIIHASSAGTGILDRPHNPDIHHYSMTFPGDIIQETQQLPFNPHGSDPDTAPGYTRLDTGTYVKDGVTYDSGPGAHGGYWDDPGSTAFRNMVKVITGQQPDLYVYREPDTYSEQADDLLDKAGRIFGGPAWQFYAHREDAATAAERLLDALTGTDDARGAVRGPAGGTFGRLTPGG</sequence>
<dbReference type="HOGENOM" id="CLU_506064_0_0_11"/>
<dbReference type="AlphaFoldDB" id="D0LAG1"/>
<feature type="domain" description="DUF1023" evidence="1">
    <location>
        <begin position="339"/>
        <end position="451"/>
    </location>
</feature>
<dbReference type="KEGG" id="gbr:Gbro_2022"/>
<dbReference type="EMBL" id="CP001802">
    <property type="protein sequence ID" value="ACY21274.1"/>
    <property type="molecule type" value="Genomic_DNA"/>
</dbReference>
<dbReference type="Proteomes" id="UP000001219">
    <property type="component" value="Chromosome"/>
</dbReference>
<evidence type="ECO:0000259" key="1">
    <source>
        <dbReference type="Pfam" id="PF06259"/>
    </source>
</evidence>
<gene>
    <name evidence="2" type="ordered locus">Gbro_2022</name>
</gene>
<name>D0LAG1_GORB4</name>
<dbReference type="eggNOG" id="COG1075">
    <property type="taxonomic scope" value="Bacteria"/>
</dbReference>
<dbReference type="Pfam" id="PF06259">
    <property type="entry name" value="Abhydrolase_8"/>
    <property type="match status" value="1"/>
</dbReference>